<dbReference type="Proteomes" id="UP000639338">
    <property type="component" value="Unassembled WGS sequence"/>
</dbReference>
<dbReference type="EMBL" id="JACMRX010000003">
    <property type="protein sequence ID" value="KAF7993860.1"/>
    <property type="molecule type" value="Genomic_DNA"/>
</dbReference>
<feature type="region of interest" description="Disordered" evidence="1">
    <location>
        <begin position="168"/>
        <end position="250"/>
    </location>
</feature>
<sequence>MKSIFGVFVVVCFIAVVHSFPGVPRDSNESDKKSNGETILILPGLHENPFHGDSFQPSFSFSDLTDDGDSDEDSLGYHPFRFNFDSSSFFKRMQDTMKNLEAQLANSFSHIPKPGSLLPWGNVPDGANSTSTKKVIDGHVVTINETTYKSDDDSTYVRFRIVDVQPDNTTDVTTESDTKDIDQNGGEVTDKIPNDNSSTPSPSSPSSPITTTTTTTESTKEETTPSSRSVETVEDLGNNEIPNQVDNFRA</sequence>
<feature type="compositionally biased region" description="Low complexity" evidence="1">
    <location>
        <begin position="197"/>
        <end position="217"/>
    </location>
</feature>
<protein>
    <recommendedName>
        <fullName evidence="5">Venom protein</fullName>
    </recommendedName>
</protein>
<feature type="compositionally biased region" description="Basic and acidic residues" evidence="1">
    <location>
        <begin position="176"/>
        <end position="193"/>
    </location>
</feature>
<evidence type="ECO:0008006" key="5">
    <source>
        <dbReference type="Google" id="ProtNLM"/>
    </source>
</evidence>
<dbReference type="AlphaFoldDB" id="A0A835CUZ4"/>
<proteinExistence type="predicted"/>
<feature type="signal peptide" evidence="2">
    <location>
        <begin position="1"/>
        <end position="19"/>
    </location>
</feature>
<accession>A0A835CUZ4</accession>
<gene>
    <name evidence="3" type="ORF">HCN44_011129</name>
</gene>
<organism evidence="3 4">
    <name type="scientific">Aphidius gifuensis</name>
    <name type="common">Parasitoid wasp</name>
    <dbReference type="NCBI Taxonomy" id="684658"/>
    <lineage>
        <taxon>Eukaryota</taxon>
        <taxon>Metazoa</taxon>
        <taxon>Ecdysozoa</taxon>
        <taxon>Arthropoda</taxon>
        <taxon>Hexapoda</taxon>
        <taxon>Insecta</taxon>
        <taxon>Pterygota</taxon>
        <taxon>Neoptera</taxon>
        <taxon>Endopterygota</taxon>
        <taxon>Hymenoptera</taxon>
        <taxon>Apocrita</taxon>
        <taxon>Ichneumonoidea</taxon>
        <taxon>Braconidae</taxon>
        <taxon>Aphidiinae</taxon>
        <taxon>Aphidius</taxon>
    </lineage>
</organism>
<comment type="caution">
    <text evidence="3">The sequence shown here is derived from an EMBL/GenBank/DDBJ whole genome shotgun (WGS) entry which is preliminary data.</text>
</comment>
<feature type="compositionally biased region" description="Polar residues" evidence="1">
    <location>
        <begin position="240"/>
        <end position="250"/>
    </location>
</feature>
<evidence type="ECO:0000256" key="2">
    <source>
        <dbReference type="SAM" id="SignalP"/>
    </source>
</evidence>
<name>A0A835CUZ4_APHGI</name>
<reference evidence="3 4" key="1">
    <citation type="submission" date="2020-08" db="EMBL/GenBank/DDBJ databases">
        <title>Aphidius gifuensis genome sequencing and assembly.</title>
        <authorList>
            <person name="Du Z."/>
        </authorList>
    </citation>
    <scope>NUCLEOTIDE SEQUENCE [LARGE SCALE GENOMIC DNA]</scope>
    <source>
        <strain evidence="3">YNYX2018</strain>
        <tissue evidence="3">Adults</tissue>
    </source>
</reference>
<evidence type="ECO:0000313" key="4">
    <source>
        <dbReference type="Proteomes" id="UP000639338"/>
    </source>
</evidence>
<keyword evidence="4" id="KW-1185">Reference proteome</keyword>
<keyword evidence="2" id="KW-0732">Signal</keyword>
<feature type="chain" id="PRO_5032419368" description="Venom protein" evidence="2">
    <location>
        <begin position="20"/>
        <end position="250"/>
    </location>
</feature>
<evidence type="ECO:0000313" key="3">
    <source>
        <dbReference type="EMBL" id="KAF7993860.1"/>
    </source>
</evidence>
<evidence type="ECO:0000256" key="1">
    <source>
        <dbReference type="SAM" id="MobiDB-lite"/>
    </source>
</evidence>
<dbReference type="OrthoDB" id="6346805at2759"/>